<sequence length="109" mass="12673">MGPIHRKEEDGQNARNVTAVEEETIFGEIKEAPGGECHFREIDRDDKNCVFNLIYCYKREREGERVLDVVKRNKDGGQRLTSPQPRVLLSEIEVELMYNVLAWEHLSEV</sequence>
<evidence type="ECO:0000313" key="1">
    <source>
        <dbReference type="EMBL" id="KAK6632270.1"/>
    </source>
</evidence>
<organism evidence="1 2">
    <name type="scientific">Polyplax serrata</name>
    <name type="common">Common mouse louse</name>
    <dbReference type="NCBI Taxonomy" id="468196"/>
    <lineage>
        <taxon>Eukaryota</taxon>
        <taxon>Metazoa</taxon>
        <taxon>Ecdysozoa</taxon>
        <taxon>Arthropoda</taxon>
        <taxon>Hexapoda</taxon>
        <taxon>Insecta</taxon>
        <taxon>Pterygota</taxon>
        <taxon>Neoptera</taxon>
        <taxon>Paraneoptera</taxon>
        <taxon>Psocodea</taxon>
        <taxon>Troctomorpha</taxon>
        <taxon>Phthiraptera</taxon>
        <taxon>Anoplura</taxon>
        <taxon>Polyplacidae</taxon>
        <taxon>Polyplax</taxon>
    </lineage>
</organism>
<reference evidence="1 2" key="1">
    <citation type="submission" date="2023-09" db="EMBL/GenBank/DDBJ databases">
        <title>Genomes of two closely related lineages of the louse Polyplax serrata with different host specificities.</title>
        <authorList>
            <person name="Martinu J."/>
            <person name="Tarabai H."/>
            <person name="Stefka J."/>
            <person name="Hypsa V."/>
        </authorList>
    </citation>
    <scope>NUCLEOTIDE SEQUENCE [LARGE SCALE GENOMIC DNA]</scope>
    <source>
        <strain evidence="1">98ZLc_SE</strain>
    </source>
</reference>
<accession>A0ABR1B0B0</accession>
<protein>
    <submittedName>
        <fullName evidence="1">Uncharacterized protein</fullName>
    </submittedName>
</protein>
<gene>
    <name evidence="1" type="ORF">RUM44_007311</name>
</gene>
<dbReference type="Proteomes" id="UP001359485">
    <property type="component" value="Unassembled WGS sequence"/>
</dbReference>
<comment type="caution">
    <text evidence="1">The sequence shown here is derived from an EMBL/GenBank/DDBJ whole genome shotgun (WGS) entry which is preliminary data.</text>
</comment>
<evidence type="ECO:0000313" key="2">
    <source>
        <dbReference type="Proteomes" id="UP001359485"/>
    </source>
</evidence>
<dbReference type="EMBL" id="JAWJWF010000005">
    <property type="protein sequence ID" value="KAK6632270.1"/>
    <property type="molecule type" value="Genomic_DNA"/>
</dbReference>
<proteinExistence type="predicted"/>
<keyword evidence="2" id="KW-1185">Reference proteome</keyword>
<name>A0ABR1B0B0_POLSC</name>